<dbReference type="Proteomes" id="UP001501407">
    <property type="component" value="Unassembled WGS sequence"/>
</dbReference>
<organism evidence="2 3">
    <name type="scientific">Microbacterium yannicii</name>
    <dbReference type="NCBI Taxonomy" id="671622"/>
    <lineage>
        <taxon>Bacteria</taxon>
        <taxon>Bacillati</taxon>
        <taxon>Actinomycetota</taxon>
        <taxon>Actinomycetes</taxon>
        <taxon>Micrococcales</taxon>
        <taxon>Microbacteriaceae</taxon>
        <taxon>Microbacterium</taxon>
    </lineage>
</organism>
<sequence length="70" mass="7867">MPRPPRPAPVLTPEAADHYLPLTASAAYLGMHRDTLRRAIDRGELPARKFGPRGDLRIRRRDLDAWGIPA</sequence>
<proteinExistence type="predicted"/>
<dbReference type="NCBIfam" id="TIGR01764">
    <property type="entry name" value="excise"/>
    <property type="match status" value="1"/>
</dbReference>
<keyword evidence="3" id="KW-1185">Reference proteome</keyword>
<reference evidence="3" key="1">
    <citation type="journal article" date="2019" name="Int. J. Syst. Evol. Microbiol.">
        <title>The Global Catalogue of Microorganisms (GCM) 10K type strain sequencing project: providing services to taxonomists for standard genome sequencing and annotation.</title>
        <authorList>
            <consortium name="The Broad Institute Genomics Platform"/>
            <consortium name="The Broad Institute Genome Sequencing Center for Infectious Disease"/>
            <person name="Wu L."/>
            <person name="Ma J."/>
        </authorList>
    </citation>
    <scope>NUCLEOTIDE SEQUENCE [LARGE SCALE GENOMIC DNA]</scope>
    <source>
        <strain evidence="3">JCM 18959</strain>
    </source>
</reference>
<accession>A0ABP9MMD8</accession>
<name>A0ABP9MMD8_9MICO</name>
<dbReference type="Pfam" id="PF12728">
    <property type="entry name" value="HTH_17"/>
    <property type="match status" value="1"/>
</dbReference>
<evidence type="ECO:0000259" key="1">
    <source>
        <dbReference type="Pfam" id="PF12728"/>
    </source>
</evidence>
<protein>
    <recommendedName>
        <fullName evidence="1">Helix-turn-helix domain-containing protein</fullName>
    </recommendedName>
</protein>
<comment type="caution">
    <text evidence="2">The sequence shown here is derived from an EMBL/GenBank/DDBJ whole genome shotgun (WGS) entry which is preliminary data.</text>
</comment>
<dbReference type="InterPro" id="IPR041657">
    <property type="entry name" value="HTH_17"/>
</dbReference>
<evidence type="ECO:0000313" key="2">
    <source>
        <dbReference type="EMBL" id="GAA5098824.1"/>
    </source>
</evidence>
<dbReference type="EMBL" id="BAABKZ010000005">
    <property type="protein sequence ID" value="GAA5098824.1"/>
    <property type="molecule type" value="Genomic_DNA"/>
</dbReference>
<dbReference type="InterPro" id="IPR010093">
    <property type="entry name" value="SinI_DNA-bd"/>
</dbReference>
<dbReference type="RefSeq" id="WP_194415400.1">
    <property type="nucleotide sequence ID" value="NZ_BAABKZ010000005.1"/>
</dbReference>
<evidence type="ECO:0000313" key="3">
    <source>
        <dbReference type="Proteomes" id="UP001501407"/>
    </source>
</evidence>
<feature type="domain" description="Helix-turn-helix" evidence="1">
    <location>
        <begin position="26"/>
        <end position="66"/>
    </location>
</feature>
<gene>
    <name evidence="2" type="ORF">GCM10025760_34280</name>
</gene>